<sequence length="69" mass="8287">MIISRKKPMILYEEYGSREDVDIYIQRVKELEVENNYSFKLFIKVCSFLIVISMLSLIIFKYNKGYLPI</sequence>
<keyword evidence="1" id="KW-0472">Membrane</keyword>
<gene>
    <name evidence="2" type="ORF">ASS94_11290</name>
</gene>
<name>A0AAP7LT17_9STAP</name>
<keyword evidence="1" id="KW-0812">Transmembrane</keyword>
<accession>A0AAP7LT17</accession>
<keyword evidence="1" id="KW-1133">Transmembrane helix</keyword>
<reference evidence="3" key="1">
    <citation type="submission" date="2015-11" db="EMBL/GenBank/DDBJ databases">
        <title>Genomic diversity of Staphylococcus saprophyticus strains from urinary tract infections, animal surfaces, and fermented foods.</title>
        <authorList>
            <person name="Wolfe B.E."/>
        </authorList>
    </citation>
    <scope>NUCLEOTIDE SEQUENCE [LARGE SCALE GENOMIC DNA]</scope>
    <source>
        <strain evidence="3">738_7</strain>
    </source>
</reference>
<comment type="caution">
    <text evidence="2">The sequence shown here is derived from an EMBL/GenBank/DDBJ whole genome shotgun (WGS) entry which is preliminary data.</text>
</comment>
<protein>
    <submittedName>
        <fullName evidence="2">Uncharacterized protein</fullName>
    </submittedName>
</protein>
<evidence type="ECO:0000313" key="2">
    <source>
        <dbReference type="EMBL" id="OEK52891.1"/>
    </source>
</evidence>
<proteinExistence type="predicted"/>
<dbReference type="EMBL" id="LNPX01000047">
    <property type="protein sequence ID" value="OEK52891.1"/>
    <property type="molecule type" value="Genomic_DNA"/>
</dbReference>
<organism evidence="2 3">
    <name type="scientific">Staphylococcus equorum</name>
    <dbReference type="NCBI Taxonomy" id="246432"/>
    <lineage>
        <taxon>Bacteria</taxon>
        <taxon>Bacillati</taxon>
        <taxon>Bacillota</taxon>
        <taxon>Bacilli</taxon>
        <taxon>Bacillales</taxon>
        <taxon>Staphylococcaceae</taxon>
        <taxon>Staphylococcus</taxon>
    </lineage>
</organism>
<dbReference type="Proteomes" id="UP000095464">
    <property type="component" value="Unassembled WGS sequence"/>
</dbReference>
<feature type="transmembrane region" description="Helical" evidence="1">
    <location>
        <begin position="41"/>
        <end position="60"/>
    </location>
</feature>
<dbReference type="AlphaFoldDB" id="A0AAP7LT17"/>
<evidence type="ECO:0000256" key="1">
    <source>
        <dbReference type="SAM" id="Phobius"/>
    </source>
</evidence>
<evidence type="ECO:0000313" key="3">
    <source>
        <dbReference type="Proteomes" id="UP000095464"/>
    </source>
</evidence>